<dbReference type="EMBL" id="UZAU01000330">
    <property type="status" value="NOT_ANNOTATED_CDS"/>
    <property type="molecule type" value="Genomic_DNA"/>
</dbReference>
<reference evidence="2" key="1">
    <citation type="submission" date="2018-11" db="EMBL/GenBank/DDBJ databases">
        <authorList>
            <person name="Grassa J C."/>
        </authorList>
    </citation>
    <scope>NUCLEOTIDE SEQUENCE [LARGE SCALE GENOMIC DNA]</scope>
</reference>
<feature type="compositionally biased region" description="Basic and acidic residues" evidence="1">
    <location>
        <begin position="64"/>
        <end position="74"/>
    </location>
</feature>
<dbReference type="EnsemblPlants" id="evm.model.03.1698">
    <property type="protein sequence ID" value="cds.evm.model.03.1698"/>
    <property type="gene ID" value="evm.TU.03.1698"/>
</dbReference>
<feature type="region of interest" description="Disordered" evidence="1">
    <location>
        <begin position="50"/>
        <end position="74"/>
    </location>
</feature>
<dbReference type="Proteomes" id="UP000596661">
    <property type="component" value="Chromosome 3"/>
</dbReference>
<name>A0A803P6B9_CANSA</name>
<sequence>MVIGARRGFAKKWETKESKEGGAGEISTSCLGVSRDCKHGGEVRLDHRRPKMAHRSLDRGAAQKQEREGGKDRPRIQMLTMQRGLLFTLPSIGVGKTK</sequence>
<organism evidence="2 3">
    <name type="scientific">Cannabis sativa</name>
    <name type="common">Hemp</name>
    <name type="synonym">Marijuana</name>
    <dbReference type="NCBI Taxonomy" id="3483"/>
    <lineage>
        <taxon>Eukaryota</taxon>
        <taxon>Viridiplantae</taxon>
        <taxon>Streptophyta</taxon>
        <taxon>Embryophyta</taxon>
        <taxon>Tracheophyta</taxon>
        <taxon>Spermatophyta</taxon>
        <taxon>Magnoliopsida</taxon>
        <taxon>eudicotyledons</taxon>
        <taxon>Gunneridae</taxon>
        <taxon>Pentapetalae</taxon>
        <taxon>rosids</taxon>
        <taxon>fabids</taxon>
        <taxon>Rosales</taxon>
        <taxon>Cannabaceae</taxon>
        <taxon>Cannabis</taxon>
    </lineage>
</organism>
<accession>A0A803P6B9</accession>
<reference evidence="2" key="2">
    <citation type="submission" date="2021-03" db="UniProtKB">
        <authorList>
            <consortium name="EnsemblPlants"/>
        </authorList>
    </citation>
    <scope>IDENTIFICATION</scope>
</reference>
<keyword evidence="3" id="KW-1185">Reference proteome</keyword>
<evidence type="ECO:0000313" key="3">
    <source>
        <dbReference type="Proteomes" id="UP000596661"/>
    </source>
</evidence>
<dbReference type="Gramene" id="evm.model.03.1698">
    <property type="protein sequence ID" value="cds.evm.model.03.1698"/>
    <property type="gene ID" value="evm.TU.03.1698"/>
</dbReference>
<evidence type="ECO:0000313" key="2">
    <source>
        <dbReference type="EnsemblPlants" id="cds.evm.model.03.1698"/>
    </source>
</evidence>
<protein>
    <submittedName>
        <fullName evidence="2">Uncharacterized protein</fullName>
    </submittedName>
</protein>
<proteinExistence type="predicted"/>
<dbReference type="AlphaFoldDB" id="A0A803P6B9"/>
<evidence type="ECO:0000256" key="1">
    <source>
        <dbReference type="SAM" id="MobiDB-lite"/>
    </source>
</evidence>